<gene>
    <name evidence="1" type="ORF">F5144DRAFT_500355</name>
</gene>
<evidence type="ECO:0000313" key="2">
    <source>
        <dbReference type="Proteomes" id="UP000724584"/>
    </source>
</evidence>
<proteinExistence type="predicted"/>
<protein>
    <submittedName>
        <fullName evidence="1">Uncharacterized protein</fullName>
    </submittedName>
</protein>
<keyword evidence="2" id="KW-1185">Reference proteome</keyword>
<sequence>MAEIHDGSVPFTSTTLLEPKTNNQLEDTPPEKVLWDQFPASYRVDDDLHAPHSTPPLDLLTQELEPKRLHRRMRFLWLAGRPVPPRPLHHQLLLGREIFVSERIDLHLVWGGGRIFIKPLPRYLMNPDFWRGHLTCRCHHHPSSHGPEKTTAVKQTQATLEHELSETGALCSPQESSSSGNGDMGPLCDKRRLRQCAMGFLLSYVALIAHESDFRIAAEKGLIPSQVTWPCWRKFVREVLHKSQENMWSEVAERFIYGELRLNRLNLIEVVLRGPFSRGYLATWTSFGSFYRYSSALIIAGTAYILLILSAMQVGLGTTKLAEDDTFQAASYGFAVFSILGPMGAVLAFMIVFAMTLIYNMLRTRRFEARRARRLGRQWGSKHQAQEDGHATVKASRV</sequence>
<dbReference type="Proteomes" id="UP000724584">
    <property type="component" value="Unassembled WGS sequence"/>
</dbReference>
<evidence type="ECO:0000313" key="1">
    <source>
        <dbReference type="EMBL" id="KAH6649317.1"/>
    </source>
</evidence>
<organism evidence="1 2">
    <name type="scientific">Chaetomium tenue</name>
    <dbReference type="NCBI Taxonomy" id="1854479"/>
    <lineage>
        <taxon>Eukaryota</taxon>
        <taxon>Fungi</taxon>
        <taxon>Dikarya</taxon>
        <taxon>Ascomycota</taxon>
        <taxon>Pezizomycotina</taxon>
        <taxon>Sordariomycetes</taxon>
        <taxon>Sordariomycetidae</taxon>
        <taxon>Sordariales</taxon>
        <taxon>Chaetomiaceae</taxon>
        <taxon>Chaetomium</taxon>
    </lineage>
</organism>
<comment type="caution">
    <text evidence="1">The sequence shown here is derived from an EMBL/GenBank/DDBJ whole genome shotgun (WGS) entry which is preliminary data.</text>
</comment>
<reference evidence="1 2" key="1">
    <citation type="journal article" date="2021" name="Nat. Commun.">
        <title>Genetic determinants of endophytism in the Arabidopsis root mycobiome.</title>
        <authorList>
            <person name="Mesny F."/>
            <person name="Miyauchi S."/>
            <person name="Thiergart T."/>
            <person name="Pickel B."/>
            <person name="Atanasova L."/>
            <person name="Karlsson M."/>
            <person name="Huettel B."/>
            <person name="Barry K.W."/>
            <person name="Haridas S."/>
            <person name="Chen C."/>
            <person name="Bauer D."/>
            <person name="Andreopoulos W."/>
            <person name="Pangilinan J."/>
            <person name="LaButti K."/>
            <person name="Riley R."/>
            <person name="Lipzen A."/>
            <person name="Clum A."/>
            <person name="Drula E."/>
            <person name="Henrissat B."/>
            <person name="Kohler A."/>
            <person name="Grigoriev I.V."/>
            <person name="Martin F.M."/>
            <person name="Hacquard S."/>
        </authorList>
    </citation>
    <scope>NUCLEOTIDE SEQUENCE [LARGE SCALE GENOMIC DNA]</scope>
    <source>
        <strain evidence="1 2">MPI-SDFR-AT-0079</strain>
    </source>
</reference>
<dbReference type="EMBL" id="JAGIZQ010000001">
    <property type="protein sequence ID" value="KAH6649317.1"/>
    <property type="molecule type" value="Genomic_DNA"/>
</dbReference>
<accession>A0ACB7PKK6</accession>
<name>A0ACB7PKK6_9PEZI</name>